<keyword evidence="2" id="KW-1133">Transmembrane helix</keyword>
<accession>A0AAF3FRM1</accession>
<protein>
    <submittedName>
        <fullName evidence="4">Uncharacterized protein</fullName>
    </submittedName>
</protein>
<reference evidence="4" key="1">
    <citation type="submission" date="2024-02" db="UniProtKB">
        <authorList>
            <consortium name="WormBaseParasite"/>
        </authorList>
    </citation>
    <scope>IDENTIFICATION</scope>
</reference>
<organism evidence="3 4">
    <name type="scientific">Mesorhabditis belari</name>
    <dbReference type="NCBI Taxonomy" id="2138241"/>
    <lineage>
        <taxon>Eukaryota</taxon>
        <taxon>Metazoa</taxon>
        <taxon>Ecdysozoa</taxon>
        <taxon>Nematoda</taxon>
        <taxon>Chromadorea</taxon>
        <taxon>Rhabditida</taxon>
        <taxon>Rhabditina</taxon>
        <taxon>Rhabditomorpha</taxon>
        <taxon>Rhabditoidea</taxon>
        <taxon>Rhabditidae</taxon>
        <taxon>Mesorhabditinae</taxon>
        <taxon>Mesorhabditis</taxon>
    </lineage>
</organism>
<dbReference type="AlphaFoldDB" id="A0AAF3FRM1"/>
<keyword evidence="2" id="KW-0812">Transmembrane</keyword>
<feature type="transmembrane region" description="Helical" evidence="2">
    <location>
        <begin position="47"/>
        <end position="73"/>
    </location>
</feature>
<evidence type="ECO:0000256" key="2">
    <source>
        <dbReference type="SAM" id="Phobius"/>
    </source>
</evidence>
<proteinExistence type="predicted"/>
<evidence type="ECO:0000256" key="1">
    <source>
        <dbReference type="SAM" id="MobiDB-lite"/>
    </source>
</evidence>
<feature type="region of interest" description="Disordered" evidence="1">
    <location>
        <begin position="83"/>
        <end position="111"/>
    </location>
</feature>
<name>A0AAF3FRM1_9BILA</name>
<dbReference type="Proteomes" id="UP000887575">
    <property type="component" value="Unassembled WGS sequence"/>
</dbReference>
<evidence type="ECO:0000313" key="4">
    <source>
        <dbReference type="WBParaSite" id="MBELARI_LOCUS98"/>
    </source>
</evidence>
<evidence type="ECO:0000313" key="3">
    <source>
        <dbReference type="Proteomes" id="UP000887575"/>
    </source>
</evidence>
<keyword evidence="3" id="KW-1185">Reference proteome</keyword>
<sequence length="111" mass="12108">MVSTILFMILDAVGMYTEKIFRHNQRAVCSTETATNSTFHIATHYAFTVYTGVASGLINILGTITLMIAFFVFRASLIKLLKPSANDPSSSSSKSSNEAPKTPGKTQKRTN</sequence>
<keyword evidence="2" id="KW-0472">Membrane</keyword>
<dbReference type="WBParaSite" id="MBELARI_LOCUS98">
    <property type="protein sequence ID" value="MBELARI_LOCUS98"/>
    <property type="gene ID" value="MBELARI_LOCUS98"/>
</dbReference>